<dbReference type="OrthoDB" id="5141798at2759"/>
<feature type="compositionally biased region" description="Low complexity" evidence="1">
    <location>
        <begin position="83"/>
        <end position="96"/>
    </location>
</feature>
<evidence type="ECO:0000313" key="2">
    <source>
        <dbReference type="EMBL" id="CAH0052287.1"/>
    </source>
</evidence>
<comment type="caution">
    <text evidence="2">The sequence shown here is derived from an EMBL/GenBank/DDBJ whole genome shotgun (WGS) entry which is preliminary data.</text>
</comment>
<dbReference type="AlphaFoldDB" id="A0A9N9ZB16"/>
<feature type="compositionally biased region" description="Basic and acidic residues" evidence="1">
    <location>
        <begin position="1"/>
        <end position="17"/>
    </location>
</feature>
<keyword evidence="3" id="KW-1185">Reference proteome</keyword>
<accession>A0A9N9ZB16</accession>
<proteinExistence type="predicted"/>
<gene>
    <name evidence="2" type="ORF">CSOL1703_00015407</name>
</gene>
<feature type="compositionally biased region" description="Polar residues" evidence="1">
    <location>
        <begin position="112"/>
        <end position="143"/>
    </location>
</feature>
<reference evidence="3" key="1">
    <citation type="submission" date="2019-06" db="EMBL/GenBank/DDBJ databases">
        <authorList>
            <person name="Broberg M."/>
        </authorList>
    </citation>
    <scope>NUCLEOTIDE SEQUENCE [LARGE SCALE GENOMIC DNA]</scope>
</reference>
<feature type="region of interest" description="Disordered" evidence="1">
    <location>
        <begin position="191"/>
        <end position="212"/>
    </location>
</feature>
<feature type="region of interest" description="Disordered" evidence="1">
    <location>
        <begin position="424"/>
        <end position="445"/>
    </location>
</feature>
<reference evidence="2 3" key="2">
    <citation type="submission" date="2021-10" db="EMBL/GenBank/DDBJ databases">
        <authorList>
            <person name="Piombo E."/>
        </authorList>
    </citation>
    <scope>NUCLEOTIDE SEQUENCE [LARGE SCALE GENOMIC DNA]</scope>
</reference>
<evidence type="ECO:0000256" key="1">
    <source>
        <dbReference type="SAM" id="MobiDB-lite"/>
    </source>
</evidence>
<dbReference type="Proteomes" id="UP000775872">
    <property type="component" value="Unassembled WGS sequence"/>
</dbReference>
<evidence type="ECO:0000313" key="3">
    <source>
        <dbReference type="Proteomes" id="UP000775872"/>
    </source>
</evidence>
<dbReference type="EMBL" id="CABFOC020000044">
    <property type="protein sequence ID" value="CAH0052287.1"/>
    <property type="molecule type" value="Genomic_DNA"/>
</dbReference>
<organism evidence="2 3">
    <name type="scientific">Clonostachys solani</name>
    <dbReference type="NCBI Taxonomy" id="160281"/>
    <lineage>
        <taxon>Eukaryota</taxon>
        <taxon>Fungi</taxon>
        <taxon>Dikarya</taxon>
        <taxon>Ascomycota</taxon>
        <taxon>Pezizomycotina</taxon>
        <taxon>Sordariomycetes</taxon>
        <taxon>Hypocreomycetidae</taxon>
        <taxon>Hypocreales</taxon>
        <taxon>Bionectriaceae</taxon>
        <taxon>Clonostachys</taxon>
    </lineage>
</organism>
<protein>
    <submittedName>
        <fullName evidence="2">Uncharacterized protein</fullName>
    </submittedName>
</protein>
<feature type="region of interest" description="Disordered" evidence="1">
    <location>
        <begin position="63"/>
        <end position="160"/>
    </location>
</feature>
<sequence length="445" mass="48842">MSQKDKTEDRPALEEYHQQGPKQIPQREAQPPEQPPVMSDHEQLQQLQITVMQLERAFHNFVNASSPNHSHKGSLDSMISNQSSLSRPSSAISLTSPNPPDIKDAYLHNPPKTYTSSPLGRPATTSNHSANNSRTNSITSDSPTADMGPKQLDGRGKSSRLRKVLSAGSMELLGGHPDTACDDQAVKVTGQGVAHEPRNENKTPTHNISGHGIYGRRIFSKSVDNLAASSMATPASAPSMLRKVGNGMKRKSRTLSGLFRPKSAVATGFPNTAFEVELPLTDGPLESQVPEETPSLTSNTAKAKTNWSREDFYQGLETPEPPPFNMNNNYASVHIQDAGTIQKPEMAPRGILKKQSQSTAYPVEFPDTPTQVISEITSSPLSTVPNTPQTETQYEHWVNPFETTDLETLMDALEHVYDYDEPAESVQEANKHQPPFAPRPISYYL</sequence>
<feature type="region of interest" description="Disordered" evidence="1">
    <location>
        <begin position="1"/>
        <end position="43"/>
    </location>
</feature>
<name>A0A9N9ZB16_9HYPO</name>